<comment type="caution">
    <text evidence="2">The sequence shown here is derived from an EMBL/GenBank/DDBJ whole genome shotgun (WGS) entry which is preliminary data.</text>
</comment>
<evidence type="ECO:0000313" key="2">
    <source>
        <dbReference type="EMBL" id="GHD33420.1"/>
    </source>
</evidence>
<feature type="coiled-coil region" evidence="1">
    <location>
        <begin position="26"/>
        <end position="53"/>
    </location>
</feature>
<evidence type="ECO:0000313" key="3">
    <source>
        <dbReference type="Proteomes" id="UP000610203"/>
    </source>
</evidence>
<reference evidence="3" key="1">
    <citation type="journal article" date="2019" name="Int. J. Syst. Evol. Microbiol.">
        <title>The Global Catalogue of Microorganisms (GCM) 10K type strain sequencing project: providing services to taxonomists for standard genome sequencing and annotation.</title>
        <authorList>
            <consortium name="The Broad Institute Genomics Platform"/>
            <consortium name="The Broad Institute Genome Sequencing Center for Infectious Disease"/>
            <person name="Wu L."/>
            <person name="Ma J."/>
        </authorList>
    </citation>
    <scope>NUCLEOTIDE SEQUENCE [LARGE SCALE GENOMIC DNA]</scope>
    <source>
        <strain evidence="3">KCTC 42280</strain>
    </source>
</reference>
<accession>A0ABQ3GTZ1</accession>
<keyword evidence="3" id="KW-1185">Reference proteome</keyword>
<name>A0ABQ3GTZ1_9GAMM</name>
<proteinExistence type="predicted"/>
<dbReference type="EMBL" id="BMZR01000003">
    <property type="protein sequence ID" value="GHD33420.1"/>
    <property type="molecule type" value="Genomic_DNA"/>
</dbReference>
<gene>
    <name evidence="2" type="ORF">GCM10016272_17470</name>
</gene>
<organism evidence="2 3">
    <name type="scientific">Psychrobacter glaciei</name>
    <dbReference type="NCBI Taxonomy" id="619771"/>
    <lineage>
        <taxon>Bacteria</taxon>
        <taxon>Pseudomonadati</taxon>
        <taxon>Pseudomonadota</taxon>
        <taxon>Gammaproteobacteria</taxon>
        <taxon>Moraxellales</taxon>
        <taxon>Moraxellaceae</taxon>
        <taxon>Psychrobacter</taxon>
    </lineage>
</organism>
<protein>
    <submittedName>
        <fullName evidence="2">Uncharacterized protein</fullName>
    </submittedName>
</protein>
<dbReference type="Proteomes" id="UP000610203">
    <property type="component" value="Unassembled WGS sequence"/>
</dbReference>
<evidence type="ECO:0000256" key="1">
    <source>
        <dbReference type="SAM" id="Coils"/>
    </source>
</evidence>
<sequence>MQKLANWQNKTNQGKLVATESYYTGVVAALEGIKQLKRQLKIAEEEREILNKEG</sequence>
<keyword evidence="1" id="KW-0175">Coiled coil</keyword>